<dbReference type="UniPathway" id="UPA00391"/>
<dbReference type="SUPFAM" id="SSF102114">
    <property type="entry name" value="Radical SAM enzymes"/>
    <property type="match status" value="1"/>
</dbReference>
<dbReference type="InterPro" id="IPR024924">
    <property type="entry name" value="7-CO-7-deazaguanine_synth-like"/>
</dbReference>
<dbReference type="PANTHER" id="PTHR42836:SF1">
    <property type="entry name" value="7-CARBOXY-7-DEAZAGUANINE SYNTHASE"/>
    <property type="match status" value="1"/>
</dbReference>
<keyword evidence="8" id="KW-0671">Queuosine biosynthesis</keyword>
<feature type="binding site" evidence="8">
    <location>
        <begin position="54"/>
        <end position="56"/>
    </location>
    <ligand>
        <name>S-adenosyl-L-methionine</name>
        <dbReference type="ChEBI" id="CHEBI:59789"/>
    </ligand>
</feature>
<keyword evidence="7 8" id="KW-0456">Lyase</keyword>
<dbReference type="EMBL" id="MKVH01000024">
    <property type="protein sequence ID" value="OJX57064.1"/>
    <property type="molecule type" value="Genomic_DNA"/>
</dbReference>
<evidence type="ECO:0000313" key="11">
    <source>
        <dbReference type="Proteomes" id="UP000184233"/>
    </source>
</evidence>
<evidence type="ECO:0000256" key="3">
    <source>
        <dbReference type="ARBA" id="ARBA00022723"/>
    </source>
</evidence>
<evidence type="ECO:0000256" key="2">
    <source>
        <dbReference type="ARBA" id="ARBA00022691"/>
    </source>
</evidence>
<dbReference type="EC" id="4.3.99.3" evidence="8"/>
<keyword evidence="2 8" id="KW-0949">S-adenosyl-L-methionine</keyword>
<keyword evidence="5 8" id="KW-0408">Iron</keyword>
<comment type="caution">
    <text evidence="10">The sequence shown here is derived from an EMBL/GenBank/DDBJ whole genome shotgun (WGS) entry which is preliminary data.</text>
</comment>
<dbReference type="PANTHER" id="PTHR42836">
    <property type="entry name" value="7-CARBOXY-7-DEAZAGUANINE SYNTHASE"/>
    <property type="match status" value="1"/>
</dbReference>
<dbReference type="InterPro" id="IPR007197">
    <property type="entry name" value="rSAM"/>
</dbReference>
<evidence type="ECO:0000256" key="8">
    <source>
        <dbReference type="HAMAP-Rule" id="MF_00917"/>
    </source>
</evidence>
<proteinExistence type="inferred from homology"/>
<dbReference type="InterPro" id="IPR058240">
    <property type="entry name" value="rSAM_sf"/>
</dbReference>
<dbReference type="HAMAP" id="MF_00917">
    <property type="entry name" value="QueE"/>
    <property type="match status" value="1"/>
</dbReference>
<feature type="binding site" evidence="8">
    <location>
        <position position="92"/>
    </location>
    <ligand>
        <name>S-adenosyl-L-methionine</name>
        <dbReference type="ChEBI" id="CHEBI:59789"/>
    </ligand>
</feature>
<keyword evidence="4 8" id="KW-0460">Magnesium</keyword>
<dbReference type="SFLD" id="SFLDS00029">
    <property type="entry name" value="Radical_SAM"/>
    <property type="match status" value="1"/>
</dbReference>
<feature type="binding site" evidence="8">
    <location>
        <position position="57"/>
    </location>
    <ligand>
        <name>Mg(2+)</name>
        <dbReference type="ChEBI" id="CHEBI:18420"/>
    </ligand>
</feature>
<feature type="domain" description="Radical SAM core" evidence="9">
    <location>
        <begin position="35"/>
        <end position="234"/>
    </location>
</feature>
<comment type="catalytic activity">
    <reaction evidence="8">
        <text>6-carboxy-5,6,7,8-tetrahydropterin + H(+) = 7-carboxy-7-carbaguanine + NH4(+)</text>
        <dbReference type="Rhea" id="RHEA:27974"/>
        <dbReference type="ChEBI" id="CHEBI:15378"/>
        <dbReference type="ChEBI" id="CHEBI:28938"/>
        <dbReference type="ChEBI" id="CHEBI:61032"/>
        <dbReference type="ChEBI" id="CHEBI:61036"/>
        <dbReference type="EC" id="4.3.99.3"/>
    </reaction>
</comment>
<feature type="binding site" evidence="8">
    <location>
        <position position="90"/>
    </location>
    <ligand>
        <name>substrate</name>
    </ligand>
</feature>
<dbReference type="Pfam" id="PF04055">
    <property type="entry name" value="Radical_SAM"/>
    <property type="match status" value="1"/>
</dbReference>
<sequence length="234" mass="26702">MFVQPTREILPVDDPLTLGFNVNEIFYSIQGEGTRAGVPCTFVRLQGCKLRCVWCDTPYALDKRHRERSMTGADILAEIERIGCRFVEFTGGEPLEQINVFPLMALLCDKGYTVAVETGGHVDVSLLDRRIVRILDVKCPDSKMSSLNYWPNLDVLDANDEVKFVIASRDDYEWARDVVRKYALGERTAAVLFSCVFDAVPFVDLVNWILEDHLPVRFQLQVHKFVWDPQTRGV</sequence>
<dbReference type="GO" id="GO:0008616">
    <property type="term" value="P:tRNA queuosine(34) biosynthetic process"/>
    <property type="evidence" value="ECO:0007669"/>
    <property type="project" value="UniProtKB-UniRule"/>
</dbReference>
<dbReference type="CDD" id="cd01335">
    <property type="entry name" value="Radical_SAM"/>
    <property type="match status" value="1"/>
</dbReference>
<keyword evidence="1 8" id="KW-0004">4Fe-4S</keyword>
<comment type="pathway">
    <text evidence="8">Purine metabolism; 7-cyano-7-deazaguanine biosynthesis.</text>
</comment>
<comment type="function">
    <text evidence="8">Catalyzes the complex heterocyclic radical-mediated conversion of 6-carboxy-5,6,7,8-tetrahydropterin (CPH4) to 7-carboxy-7-deazaguanine (CDG), a step common to the biosynthetic pathways of all 7-deazapurine-containing compounds.</text>
</comment>
<dbReference type="InterPro" id="IPR013785">
    <property type="entry name" value="Aldolase_TIM"/>
</dbReference>
<accession>A0A1M3KXT3</accession>
<evidence type="ECO:0000256" key="1">
    <source>
        <dbReference type="ARBA" id="ARBA00022485"/>
    </source>
</evidence>
<feature type="binding site" evidence="8">
    <location>
        <position position="52"/>
    </location>
    <ligand>
        <name>[4Fe-4S] cluster</name>
        <dbReference type="ChEBI" id="CHEBI:49883"/>
        <note>4Fe-4S-S-AdoMet</note>
    </ligand>
</feature>
<keyword evidence="6 8" id="KW-0411">Iron-sulfur</keyword>
<keyword evidence="3 8" id="KW-0479">Metal-binding</keyword>
<comment type="cofactor">
    <cofactor evidence="8">
        <name>[4Fe-4S] cluster</name>
        <dbReference type="ChEBI" id="CHEBI:49883"/>
    </cofactor>
    <text evidence="8">Binds 1 [4Fe-4S] cluster. The cluster is coordinated with 3 cysteines and an exchangeable S-adenosyl-L-methionine.</text>
</comment>
<comment type="cofactor">
    <cofactor evidence="8">
        <name>S-adenosyl-L-methionine</name>
        <dbReference type="ChEBI" id="CHEBI:59789"/>
    </cofactor>
    <text evidence="8">Binds 1 S-adenosyl-L-methionine per subunit.</text>
</comment>
<comment type="caution">
    <text evidence="8">Lacks conserved residue(s) required for the propagation of feature annotation.</text>
</comment>
<comment type="cofactor">
    <cofactor evidence="8">
        <name>Mg(2+)</name>
        <dbReference type="ChEBI" id="CHEBI:18420"/>
    </cofactor>
</comment>
<dbReference type="Gene3D" id="3.20.20.70">
    <property type="entry name" value="Aldolase class I"/>
    <property type="match status" value="1"/>
</dbReference>
<feature type="binding site" evidence="8">
    <location>
        <position position="48"/>
    </location>
    <ligand>
        <name>[4Fe-4S] cluster</name>
        <dbReference type="ChEBI" id="CHEBI:49883"/>
        <note>4Fe-4S-S-AdoMet</note>
    </ligand>
</feature>
<evidence type="ECO:0000259" key="9">
    <source>
        <dbReference type="PROSITE" id="PS51918"/>
    </source>
</evidence>
<comment type="similarity">
    <text evidence="8">Belongs to the radical SAM superfamily. 7-carboxy-7-deazaguanine synthase family.</text>
</comment>
<dbReference type="PROSITE" id="PS51918">
    <property type="entry name" value="RADICAL_SAM"/>
    <property type="match status" value="1"/>
</dbReference>
<evidence type="ECO:0000256" key="4">
    <source>
        <dbReference type="ARBA" id="ARBA00022842"/>
    </source>
</evidence>
<feature type="binding site" evidence="8">
    <location>
        <position position="44"/>
    </location>
    <ligand>
        <name>substrate</name>
    </ligand>
</feature>
<dbReference type="GO" id="GO:1904047">
    <property type="term" value="F:S-adenosyl-L-methionine binding"/>
    <property type="evidence" value="ECO:0007669"/>
    <property type="project" value="UniProtKB-UniRule"/>
</dbReference>
<dbReference type="Proteomes" id="UP000184233">
    <property type="component" value="Unassembled WGS sequence"/>
</dbReference>
<dbReference type="GO" id="GO:0000287">
    <property type="term" value="F:magnesium ion binding"/>
    <property type="evidence" value="ECO:0007669"/>
    <property type="project" value="UniProtKB-UniRule"/>
</dbReference>
<comment type="subunit">
    <text evidence="8">Homodimer.</text>
</comment>
<dbReference type="STRING" id="1895771.BGO89_11175"/>
<gene>
    <name evidence="8" type="primary">queE</name>
    <name evidence="10" type="ORF">BGO89_11175</name>
</gene>
<feature type="binding site" evidence="8">
    <location>
        <begin position="29"/>
        <end position="31"/>
    </location>
    <ligand>
        <name>substrate</name>
    </ligand>
</feature>
<evidence type="ECO:0000256" key="5">
    <source>
        <dbReference type="ARBA" id="ARBA00023004"/>
    </source>
</evidence>
<feature type="binding site" evidence="8">
    <location>
        <position position="55"/>
    </location>
    <ligand>
        <name>[4Fe-4S] cluster</name>
        <dbReference type="ChEBI" id="CHEBI:49883"/>
        <note>4Fe-4S-S-AdoMet</note>
    </ligand>
</feature>
<name>A0A1M3KXT3_9BACT</name>
<evidence type="ECO:0000313" key="10">
    <source>
        <dbReference type="EMBL" id="OJX57064.1"/>
    </source>
</evidence>
<dbReference type="PIRSF" id="PIRSF000370">
    <property type="entry name" value="QueE"/>
    <property type="match status" value="1"/>
</dbReference>
<dbReference type="AlphaFoldDB" id="A0A1M3KXT3"/>
<reference evidence="10 11" key="1">
    <citation type="submission" date="2016-09" db="EMBL/GenBank/DDBJ databases">
        <title>Genome-resolved meta-omics ties microbial dynamics to process performance in biotechnology for thiocyanate degradation.</title>
        <authorList>
            <person name="Kantor R.S."/>
            <person name="Huddy R.J."/>
            <person name="Iyer R."/>
            <person name="Thomas B.C."/>
            <person name="Brown C.T."/>
            <person name="Anantharaman K."/>
            <person name="Tringe S."/>
            <person name="Hettich R.L."/>
            <person name="Harrison S.T."/>
            <person name="Banfield J.F."/>
        </authorList>
    </citation>
    <scope>NUCLEOTIDE SEQUENCE [LARGE SCALE GENOMIC DNA]</scope>
    <source>
        <strain evidence="10">59-99</strain>
    </source>
</reference>
<dbReference type="GO" id="GO:0051539">
    <property type="term" value="F:4 iron, 4 sulfur cluster binding"/>
    <property type="evidence" value="ECO:0007669"/>
    <property type="project" value="UniProtKB-UniRule"/>
</dbReference>
<dbReference type="GO" id="GO:0016840">
    <property type="term" value="F:carbon-nitrogen lyase activity"/>
    <property type="evidence" value="ECO:0007669"/>
    <property type="project" value="UniProtKB-UniRule"/>
</dbReference>
<evidence type="ECO:0000256" key="6">
    <source>
        <dbReference type="ARBA" id="ARBA00023014"/>
    </source>
</evidence>
<organism evidence="10 11">
    <name type="scientific">Candidatus Kapaibacterium thiocyanatum</name>
    <dbReference type="NCBI Taxonomy" id="1895771"/>
    <lineage>
        <taxon>Bacteria</taxon>
        <taxon>Pseudomonadati</taxon>
        <taxon>Candidatus Kapaibacteriota</taxon>
        <taxon>Candidatus Kapaibacteriia</taxon>
        <taxon>Candidatus Kapaibacteriales</taxon>
        <taxon>Candidatus Kapaibacteriaceae</taxon>
        <taxon>Candidatus Kapaibacterium</taxon>
    </lineage>
</organism>
<evidence type="ECO:0000256" key="7">
    <source>
        <dbReference type="ARBA" id="ARBA00023239"/>
    </source>
</evidence>
<protein>
    <recommendedName>
        <fullName evidence="8">7-carboxy-7-deazaguanine synthase</fullName>
        <shortName evidence="8">CDG synthase</shortName>
        <ecNumber evidence="8">4.3.99.3</ecNumber>
    </recommendedName>
    <alternativeName>
        <fullName evidence="8">Queuosine biosynthesis protein QueE</fullName>
    </alternativeName>
</protein>